<evidence type="ECO:0000313" key="3">
    <source>
        <dbReference type="Proteomes" id="UP000272942"/>
    </source>
</evidence>
<name>A0A183AD17_9TREM</name>
<feature type="region of interest" description="Disordered" evidence="1">
    <location>
        <begin position="367"/>
        <end position="400"/>
    </location>
</feature>
<sequence>MRNSMQISLTTNIGSIVVIKCSSVSFPRYPTHGPQSKQVELRLHRRYATLRSQSVGRVNTVRESDRGSAYSLDNTQPAQYTGPSGTDHEGSEARSNVDLQHKQALKQRPRWMVRKVKKQADQLNTEMESNPELERPFRRLRQEMEERLKYADEDARMAIADLEWHFLKERHELKRDYLEALAEFKQRRLMSLGQLKKSRIKGYFDIRRKWLMAQHTREMDCRNRAQQESMKRLAMAQAIERQTACRLARTTAKGQRKVSSVLNNIHSRDGSWDRETSKGPGSSQTTSSLDARPTSADNTLIDMIFTKTGRSTPDNLSVTQPNKPPIVPPSRPYTYYDAATATRSAINPLLDGDEIEIKTTHSARTLTNYEREPENTTSSLSVGSSKRVGTRQPIGRPNFKSGLRQAKSVTSIHSALDACDQMQRVVINTLSKQQVDQWTDMLNQERSLTEALMLAHTEQKKALLEEEMSALKRAQTEQEYRAADLAVVLEATEKFAEREFAEERNRMIAYYYGSADAIPPTSSVRLDPTESDLAHEFSTLRTTEMMDLNARSELDRSSIDYPTNDRQDKCIVVSEKTQSMMANSAPPPKEHVIICREDRAQ</sequence>
<protein>
    <submittedName>
        <fullName evidence="4">Centrosomal protein POC5</fullName>
    </submittedName>
</protein>
<dbReference type="OrthoDB" id="6257032at2759"/>
<dbReference type="EMBL" id="UZAN01041691">
    <property type="protein sequence ID" value="VDP73797.1"/>
    <property type="molecule type" value="Genomic_DNA"/>
</dbReference>
<organism evidence="4">
    <name type="scientific">Echinostoma caproni</name>
    <dbReference type="NCBI Taxonomy" id="27848"/>
    <lineage>
        <taxon>Eukaryota</taxon>
        <taxon>Metazoa</taxon>
        <taxon>Spiralia</taxon>
        <taxon>Lophotrochozoa</taxon>
        <taxon>Platyhelminthes</taxon>
        <taxon>Trematoda</taxon>
        <taxon>Digenea</taxon>
        <taxon>Plagiorchiida</taxon>
        <taxon>Echinostomata</taxon>
        <taxon>Echinostomatoidea</taxon>
        <taxon>Echinostomatidae</taxon>
        <taxon>Echinostoma</taxon>
    </lineage>
</organism>
<feature type="compositionally biased region" description="Polar residues" evidence="1">
    <location>
        <begin position="71"/>
        <end position="84"/>
    </location>
</feature>
<feature type="compositionally biased region" description="Basic and acidic residues" evidence="1">
    <location>
        <begin position="266"/>
        <end position="277"/>
    </location>
</feature>
<dbReference type="Proteomes" id="UP000272942">
    <property type="component" value="Unassembled WGS sequence"/>
</dbReference>
<feature type="region of interest" description="Disordered" evidence="1">
    <location>
        <begin position="54"/>
        <end position="96"/>
    </location>
</feature>
<feature type="compositionally biased region" description="Polar residues" evidence="1">
    <location>
        <begin position="308"/>
        <end position="321"/>
    </location>
</feature>
<accession>A0A183AD17</accession>
<proteinExistence type="predicted"/>
<keyword evidence="3" id="KW-1185">Reference proteome</keyword>
<reference evidence="2 3" key="2">
    <citation type="submission" date="2018-11" db="EMBL/GenBank/DDBJ databases">
        <authorList>
            <consortium name="Pathogen Informatics"/>
        </authorList>
    </citation>
    <scope>NUCLEOTIDE SEQUENCE [LARGE SCALE GENOMIC DNA]</scope>
    <source>
        <strain evidence="2 3">Egypt</strain>
    </source>
</reference>
<feature type="compositionally biased region" description="Polar residues" evidence="1">
    <location>
        <begin position="375"/>
        <end position="384"/>
    </location>
</feature>
<dbReference type="WBParaSite" id="ECPE_0000486401-mRNA-1">
    <property type="protein sequence ID" value="ECPE_0000486401-mRNA-1"/>
    <property type="gene ID" value="ECPE_0000486401"/>
</dbReference>
<evidence type="ECO:0000313" key="2">
    <source>
        <dbReference type="EMBL" id="VDP73797.1"/>
    </source>
</evidence>
<evidence type="ECO:0000256" key="1">
    <source>
        <dbReference type="SAM" id="MobiDB-lite"/>
    </source>
</evidence>
<feature type="region of interest" description="Disordered" evidence="1">
    <location>
        <begin position="249"/>
        <end position="331"/>
    </location>
</feature>
<reference evidence="4" key="1">
    <citation type="submission" date="2016-06" db="UniProtKB">
        <authorList>
            <consortium name="WormBaseParasite"/>
        </authorList>
    </citation>
    <scope>IDENTIFICATION</scope>
</reference>
<gene>
    <name evidence="2" type="ORF">ECPE_LOCUS4852</name>
</gene>
<dbReference type="AlphaFoldDB" id="A0A183AD17"/>
<feature type="compositionally biased region" description="Polar residues" evidence="1">
    <location>
        <begin position="279"/>
        <end position="289"/>
    </location>
</feature>
<feature type="compositionally biased region" description="Pro residues" evidence="1">
    <location>
        <begin position="322"/>
        <end position="331"/>
    </location>
</feature>
<evidence type="ECO:0000313" key="4">
    <source>
        <dbReference type="WBParaSite" id="ECPE_0000486401-mRNA-1"/>
    </source>
</evidence>